<feature type="compositionally biased region" description="Basic and acidic residues" evidence="1">
    <location>
        <begin position="290"/>
        <end position="315"/>
    </location>
</feature>
<feature type="region of interest" description="Disordered" evidence="1">
    <location>
        <begin position="280"/>
        <end position="315"/>
    </location>
</feature>
<dbReference type="InParanoid" id="A0A7F5RFR9"/>
<feature type="compositionally biased region" description="Basic and acidic residues" evidence="1">
    <location>
        <begin position="446"/>
        <end position="459"/>
    </location>
</feature>
<name>A0A7F5RFR9_AGRPL</name>
<reference evidence="3" key="1">
    <citation type="submission" date="2025-08" db="UniProtKB">
        <authorList>
            <consortium name="RefSeq"/>
        </authorList>
    </citation>
    <scope>IDENTIFICATION</scope>
    <source>
        <tissue evidence="3">Entire body</tissue>
    </source>
</reference>
<proteinExistence type="predicted"/>
<dbReference type="InterPro" id="IPR006611">
    <property type="entry name" value="DUF1431_DROsp"/>
</dbReference>
<dbReference type="RefSeq" id="XP_025834829.1">
    <property type="nucleotide sequence ID" value="XM_025979044.1"/>
</dbReference>
<accession>A0A7F5RFR9</accession>
<evidence type="ECO:0000313" key="3">
    <source>
        <dbReference type="RefSeq" id="XP_025834829.1"/>
    </source>
</evidence>
<evidence type="ECO:0000313" key="2">
    <source>
        <dbReference type="Proteomes" id="UP000192223"/>
    </source>
</evidence>
<evidence type="ECO:0000256" key="1">
    <source>
        <dbReference type="SAM" id="MobiDB-lite"/>
    </source>
</evidence>
<keyword evidence="2" id="KW-1185">Reference proteome</keyword>
<protein>
    <submittedName>
        <fullName evidence="3">Uncharacterized protein LOC108739326</fullName>
    </submittedName>
</protein>
<dbReference type="Pfam" id="PF07248">
    <property type="entry name" value="DUF1431"/>
    <property type="match status" value="1"/>
</dbReference>
<sequence>MALGLCKICCDIAKNLYKKPISLSQKVISCKFIHDNGLRNDDASDLRKIVSETVIKLSRPNINPFESDTLYAKELETQDSPISNSESSQAASTSAFNCNVAKHYKRIIEIQPTPLQRYWSSGPPHKDNSVVRYYSSNKKNTNKCKKDNEKCRKMIAPCCDPPARKSCKPPLDDSTCCKQEAPYPSYSEKCVEEVIDKPSECKLCPWTPDKHPYFEYVDEFPHFRHPKKPRKQQNDCKTRKFSTQVSTTNESTFKNGSSGSVLTTNENEIFNICSTMKLDKKPCKPPPPKCKPEPPKCNKDKKEKKPEKRKQDDCKKKCSNMNKEEYMLDSSFHVEMGLRNKSKNECVKKGKIRKFPFPNPPPIKQIDTDTPCPKRKIKSPIKDCPTGGGCSECLPNTILKPNPLHLHSIIDSDQSTNEGEPFPSLVEERAISLATLQHQLYLEEDNKCPPTHEKSKVCPKESLILPKRKKVKRPPLCSEKEGNKKGK</sequence>
<dbReference type="KEGG" id="apln:108739326"/>
<gene>
    <name evidence="3" type="primary">LOC108739326</name>
</gene>
<organism evidence="2 3">
    <name type="scientific">Agrilus planipennis</name>
    <name type="common">Emerald ash borer</name>
    <name type="synonym">Agrilus marcopoli</name>
    <dbReference type="NCBI Taxonomy" id="224129"/>
    <lineage>
        <taxon>Eukaryota</taxon>
        <taxon>Metazoa</taxon>
        <taxon>Ecdysozoa</taxon>
        <taxon>Arthropoda</taxon>
        <taxon>Hexapoda</taxon>
        <taxon>Insecta</taxon>
        <taxon>Pterygota</taxon>
        <taxon>Neoptera</taxon>
        <taxon>Endopterygota</taxon>
        <taxon>Coleoptera</taxon>
        <taxon>Polyphaga</taxon>
        <taxon>Elateriformia</taxon>
        <taxon>Buprestoidea</taxon>
        <taxon>Buprestidae</taxon>
        <taxon>Agrilinae</taxon>
        <taxon>Agrilus</taxon>
    </lineage>
</organism>
<dbReference type="GeneID" id="108739326"/>
<dbReference type="Proteomes" id="UP000192223">
    <property type="component" value="Unplaced"/>
</dbReference>
<dbReference type="AlphaFoldDB" id="A0A7F5RFR9"/>
<feature type="compositionally biased region" description="Basic and acidic residues" evidence="1">
    <location>
        <begin position="478"/>
        <end position="487"/>
    </location>
</feature>
<feature type="region of interest" description="Disordered" evidence="1">
    <location>
        <begin position="446"/>
        <end position="487"/>
    </location>
</feature>
<dbReference type="OrthoDB" id="6784630at2759"/>